<comment type="caution">
    <text evidence="11">The sequence shown here is derived from an EMBL/GenBank/DDBJ whole genome shotgun (WGS) entry which is preliminary data.</text>
</comment>
<dbReference type="SMART" id="SM01230">
    <property type="entry name" value="Gln-synt_C"/>
    <property type="match status" value="1"/>
</dbReference>
<evidence type="ECO:0000256" key="5">
    <source>
        <dbReference type="ARBA" id="ARBA00022840"/>
    </source>
</evidence>
<dbReference type="SUPFAM" id="SSF55931">
    <property type="entry name" value="Glutamine synthetase/guanido kinase"/>
    <property type="match status" value="1"/>
</dbReference>
<feature type="domain" description="GS beta-grasp" evidence="9">
    <location>
        <begin position="14"/>
        <end position="106"/>
    </location>
</feature>
<comment type="similarity">
    <text evidence="2 7 8">Belongs to the glutamine synthetase family.</text>
</comment>
<keyword evidence="6" id="KW-0460">Magnesium</keyword>
<name>A0A3M8DV26_9BACL</name>
<dbReference type="SUPFAM" id="SSF54368">
    <property type="entry name" value="Glutamine synthetase, N-terminal domain"/>
    <property type="match status" value="1"/>
</dbReference>
<dbReference type="Pfam" id="PF00120">
    <property type="entry name" value="Gln-synt_C"/>
    <property type="match status" value="1"/>
</dbReference>
<dbReference type="InterPro" id="IPR008146">
    <property type="entry name" value="Gln_synth_cat_dom"/>
</dbReference>
<evidence type="ECO:0000256" key="7">
    <source>
        <dbReference type="PROSITE-ProRule" id="PRU01330"/>
    </source>
</evidence>
<dbReference type="PROSITE" id="PS00181">
    <property type="entry name" value="GLNA_ATP"/>
    <property type="match status" value="1"/>
</dbReference>
<dbReference type="AlphaFoldDB" id="A0A3M8DV26"/>
<evidence type="ECO:0000256" key="3">
    <source>
        <dbReference type="ARBA" id="ARBA00022598"/>
    </source>
</evidence>
<organism evidence="11 12">
    <name type="scientific">Brevibacillus fluminis</name>
    <dbReference type="NCBI Taxonomy" id="511487"/>
    <lineage>
        <taxon>Bacteria</taxon>
        <taxon>Bacillati</taxon>
        <taxon>Bacillota</taxon>
        <taxon>Bacilli</taxon>
        <taxon>Bacillales</taxon>
        <taxon>Paenibacillaceae</taxon>
        <taxon>Brevibacillus</taxon>
    </lineage>
</organism>
<evidence type="ECO:0000256" key="2">
    <source>
        <dbReference type="ARBA" id="ARBA00009897"/>
    </source>
</evidence>
<dbReference type="Gene3D" id="3.30.590.10">
    <property type="entry name" value="Glutamine synthetase/guanido kinase, catalytic domain"/>
    <property type="match status" value="1"/>
</dbReference>
<protein>
    <submittedName>
        <fullName evidence="11">Glutamine synthetase</fullName>
    </submittedName>
</protein>
<evidence type="ECO:0000256" key="8">
    <source>
        <dbReference type="RuleBase" id="RU000384"/>
    </source>
</evidence>
<accession>A0A3M8DV26</accession>
<dbReference type="InterPro" id="IPR008147">
    <property type="entry name" value="Gln_synt_N"/>
</dbReference>
<dbReference type="OrthoDB" id="9807095at2"/>
<dbReference type="PANTHER" id="PTHR43785:SF12">
    <property type="entry name" value="TYPE-1 GLUTAMINE SYNTHETASE 2"/>
    <property type="match status" value="1"/>
</dbReference>
<keyword evidence="5" id="KW-0067">ATP-binding</keyword>
<proteinExistence type="inferred from homology"/>
<dbReference type="GO" id="GO:0005524">
    <property type="term" value="F:ATP binding"/>
    <property type="evidence" value="ECO:0007669"/>
    <property type="project" value="UniProtKB-KW"/>
</dbReference>
<dbReference type="EMBL" id="RHHQ01000004">
    <property type="protein sequence ID" value="RNB91922.1"/>
    <property type="molecule type" value="Genomic_DNA"/>
</dbReference>
<dbReference type="GO" id="GO:0006542">
    <property type="term" value="P:glutamine biosynthetic process"/>
    <property type="evidence" value="ECO:0007669"/>
    <property type="project" value="InterPro"/>
</dbReference>
<dbReference type="Gene3D" id="3.10.20.70">
    <property type="entry name" value="Glutamine synthetase, N-terminal domain"/>
    <property type="match status" value="1"/>
</dbReference>
<gene>
    <name evidence="11" type="ORF">EDM56_03995</name>
</gene>
<evidence type="ECO:0000256" key="6">
    <source>
        <dbReference type="ARBA" id="ARBA00022842"/>
    </source>
</evidence>
<evidence type="ECO:0000313" key="11">
    <source>
        <dbReference type="EMBL" id="RNB91922.1"/>
    </source>
</evidence>
<keyword evidence="3" id="KW-0436">Ligase</keyword>
<evidence type="ECO:0000259" key="10">
    <source>
        <dbReference type="PROSITE" id="PS51987"/>
    </source>
</evidence>
<keyword evidence="12" id="KW-1185">Reference proteome</keyword>
<dbReference type="RefSeq" id="WP_122916584.1">
    <property type="nucleotide sequence ID" value="NZ_RHHQ01000004.1"/>
</dbReference>
<dbReference type="InterPro" id="IPR036651">
    <property type="entry name" value="Gln_synt_N_sf"/>
</dbReference>
<dbReference type="Proteomes" id="UP000271031">
    <property type="component" value="Unassembled WGS sequence"/>
</dbReference>
<reference evidence="11 12" key="1">
    <citation type="submission" date="2018-10" db="EMBL/GenBank/DDBJ databases">
        <title>Phylogenomics of Brevibacillus.</title>
        <authorList>
            <person name="Dunlap C."/>
        </authorList>
    </citation>
    <scope>NUCLEOTIDE SEQUENCE [LARGE SCALE GENOMIC DNA]</scope>
    <source>
        <strain evidence="11 12">JCM 15716</strain>
    </source>
</reference>
<keyword evidence="4" id="KW-0547">Nucleotide-binding</keyword>
<dbReference type="InterPro" id="IPR027303">
    <property type="entry name" value="Gln_synth_gly_rich_site"/>
</dbReference>
<evidence type="ECO:0000256" key="1">
    <source>
        <dbReference type="ARBA" id="ARBA00001946"/>
    </source>
</evidence>
<dbReference type="Pfam" id="PF16952">
    <property type="entry name" value="Gln-synt_N_2"/>
    <property type="match status" value="1"/>
</dbReference>
<evidence type="ECO:0000313" key="12">
    <source>
        <dbReference type="Proteomes" id="UP000271031"/>
    </source>
</evidence>
<dbReference type="PANTHER" id="PTHR43785">
    <property type="entry name" value="GAMMA-GLUTAMYLPUTRESCINE SYNTHETASE"/>
    <property type="match status" value="1"/>
</dbReference>
<sequence length="448" mass="50425">MYTKAEVLALVEDKGIEFIRIEFLDYAGVTRGRTIRPASLRDAMEKGVNFSAAIMSFDIFDEYIPDPMYKAGDGDFFAVPDPSTFAIVPYRKNTARMLCDLVDINGDPWIGCPRNALKRLLAEVESLLGGTLNMAYEQEAYLLKEENGKLVPADNSHCFSTDGVDIQEEFIQEFIYSLEAMNVKTEQISSEYGPGQLEINLRYQPALKATDDQVTFQHLFKQIARKQGFVGTLMPKPFDHLAGSGLHVHMSLYNEAGENLFSDITDQRGLDLSEKAYHFIGGLLQHGRSLIAIGAPSINSYKRMRPGTWAPAHICYGAGNRSVLVRIPEKRRARRFEFRGADGTCNPYLLSACLVAAGLAGIQNGIHPGEPANDDVSWLTETEMKERGISRAPRTLEEAMDSLSQDTILARAIGREIWEEFIKVKRTEWDKYARQVGEWERNLFARRF</sequence>
<dbReference type="InterPro" id="IPR014746">
    <property type="entry name" value="Gln_synth/guanido_kin_cat_dom"/>
</dbReference>
<dbReference type="GO" id="GO:0004356">
    <property type="term" value="F:glutamine synthetase activity"/>
    <property type="evidence" value="ECO:0007669"/>
    <property type="project" value="InterPro"/>
</dbReference>
<comment type="cofactor">
    <cofactor evidence="1">
        <name>Mg(2+)</name>
        <dbReference type="ChEBI" id="CHEBI:18420"/>
    </cofactor>
</comment>
<evidence type="ECO:0000259" key="9">
    <source>
        <dbReference type="PROSITE" id="PS51986"/>
    </source>
</evidence>
<dbReference type="PROSITE" id="PS51987">
    <property type="entry name" value="GS_CATALYTIC"/>
    <property type="match status" value="1"/>
</dbReference>
<dbReference type="PROSITE" id="PS51986">
    <property type="entry name" value="GS_BETA_GRASP"/>
    <property type="match status" value="1"/>
</dbReference>
<feature type="domain" description="GS catalytic" evidence="10">
    <location>
        <begin position="113"/>
        <end position="448"/>
    </location>
</feature>
<evidence type="ECO:0000256" key="4">
    <source>
        <dbReference type="ARBA" id="ARBA00022741"/>
    </source>
</evidence>